<dbReference type="AlphaFoldDB" id="A0AAW5Q7H4"/>
<proteinExistence type="predicted"/>
<protein>
    <submittedName>
        <fullName evidence="2">Nuclear transport factor 2 family protein</fullName>
    </submittedName>
</protein>
<dbReference type="Proteomes" id="UP001560293">
    <property type="component" value="Unassembled WGS sequence"/>
</dbReference>
<evidence type="ECO:0000313" key="5">
    <source>
        <dbReference type="Proteomes" id="UP001560293"/>
    </source>
</evidence>
<dbReference type="Proteomes" id="UP001206890">
    <property type="component" value="Unassembled WGS sequence"/>
</dbReference>
<reference evidence="3" key="3">
    <citation type="submission" date="2024-07" db="EMBL/GenBank/DDBJ databases">
        <authorList>
            <person name="Wildschutte H."/>
        </authorList>
    </citation>
    <scope>NUCLEOTIDE SEQUENCE</scope>
    <source>
        <strain evidence="3">N60</strain>
    </source>
</reference>
<dbReference type="SUPFAM" id="SSF54427">
    <property type="entry name" value="NTF2-like"/>
    <property type="match status" value="1"/>
</dbReference>
<accession>A0AAW5Q7H4</accession>
<reference evidence="2" key="1">
    <citation type="submission" date="2022-04" db="EMBL/GenBank/DDBJ databases">
        <title>Human microbiome associated bacterial genomes.</title>
        <authorList>
            <person name="Sandstrom S."/>
            <person name="Salamzade R."/>
            <person name="Kalan L.R."/>
        </authorList>
    </citation>
    <scope>NUCLEOTIDE SEQUENCE</scope>
    <source>
        <strain evidence="2">P3-SID1762</strain>
    </source>
</reference>
<evidence type="ECO:0000259" key="1">
    <source>
        <dbReference type="Pfam" id="PF12680"/>
    </source>
</evidence>
<reference evidence="5" key="2">
    <citation type="submission" date="2024-07" db="EMBL/GenBank/DDBJ databases">
        <title>Pseudomonas strain that inhibits Aeromonas fish pathogens.</title>
        <authorList>
            <person name="Wildschutte H."/>
        </authorList>
    </citation>
    <scope>NUCLEOTIDE SEQUENCE [LARGE SCALE GENOMIC DNA]</scope>
    <source>
        <strain evidence="5">n60</strain>
    </source>
</reference>
<dbReference type="InterPro" id="IPR037401">
    <property type="entry name" value="SnoaL-like"/>
</dbReference>
<dbReference type="EMBL" id="JBFTEZ010000002">
    <property type="protein sequence ID" value="MEX6464683.1"/>
    <property type="molecule type" value="Genomic_DNA"/>
</dbReference>
<dbReference type="RefSeq" id="WP_246830935.1">
    <property type="nucleotide sequence ID" value="NZ_JAFFGT010000008.1"/>
</dbReference>
<dbReference type="EMBL" id="JALXTC010000013">
    <property type="protein sequence ID" value="MCT2117015.1"/>
    <property type="molecule type" value="Genomic_DNA"/>
</dbReference>
<comment type="caution">
    <text evidence="2">The sequence shown here is derived from an EMBL/GenBank/DDBJ whole genome shotgun (WGS) entry which is preliminary data.</text>
</comment>
<feature type="domain" description="SnoaL-like" evidence="1">
    <location>
        <begin position="13"/>
        <end position="113"/>
    </location>
</feature>
<name>A0AAW5Q7H4_9ACTN</name>
<dbReference type="Pfam" id="PF12680">
    <property type="entry name" value="SnoaL_2"/>
    <property type="match status" value="1"/>
</dbReference>
<gene>
    <name evidence="3" type="ORF">AB6N35_10055</name>
    <name evidence="2" type="ORF">M3D93_04495</name>
</gene>
<dbReference type="InterPro" id="IPR032710">
    <property type="entry name" value="NTF2-like_dom_sf"/>
</dbReference>
<evidence type="ECO:0000313" key="4">
    <source>
        <dbReference type="Proteomes" id="UP001206890"/>
    </source>
</evidence>
<organism evidence="2 4">
    <name type="scientific">Dietzia cinnamea</name>
    <dbReference type="NCBI Taxonomy" id="321318"/>
    <lineage>
        <taxon>Bacteria</taxon>
        <taxon>Bacillati</taxon>
        <taxon>Actinomycetota</taxon>
        <taxon>Actinomycetes</taxon>
        <taxon>Mycobacteriales</taxon>
        <taxon>Dietziaceae</taxon>
        <taxon>Dietzia</taxon>
    </lineage>
</organism>
<dbReference type="Gene3D" id="3.10.450.50">
    <property type="match status" value="1"/>
</dbReference>
<evidence type="ECO:0000313" key="2">
    <source>
        <dbReference type="EMBL" id="MCT2117015.1"/>
    </source>
</evidence>
<evidence type="ECO:0000313" key="3">
    <source>
        <dbReference type="EMBL" id="MEX6464683.1"/>
    </source>
</evidence>
<keyword evidence="5" id="KW-1185">Reference proteome</keyword>
<sequence>MTDRCPRPRDVATAWMAAVVAGDVRTAIALSAPSIVYTTGQARRYEGHEGIHDIASDFNRLAGFLTVSVEGEILEDGGVVALRRIERYTVPSGGIEIRGCSFVEVEDGVVTRWADYKSMESIDVIFG</sequence>